<keyword evidence="3" id="KW-0479">Metal-binding</keyword>
<dbReference type="GO" id="GO:0008482">
    <property type="term" value="F:sulfite oxidase activity"/>
    <property type="evidence" value="ECO:0007669"/>
    <property type="project" value="TreeGrafter"/>
</dbReference>
<evidence type="ECO:0000313" key="9">
    <source>
        <dbReference type="Proteomes" id="UP001168146"/>
    </source>
</evidence>
<evidence type="ECO:0000259" key="7">
    <source>
        <dbReference type="Pfam" id="PF03404"/>
    </source>
</evidence>
<protein>
    <recommendedName>
        <fullName evidence="10">Sulfite oxidase</fullName>
    </recommendedName>
</protein>
<comment type="caution">
    <text evidence="8">The sequence shown here is derived from an EMBL/GenBank/DDBJ whole genome shotgun (WGS) entry which is preliminary data.</text>
</comment>
<dbReference type="InterPro" id="IPR005066">
    <property type="entry name" value="MoCF_OxRdtse_dimer"/>
</dbReference>
<gene>
    <name evidence="8" type="ORF">LTR82_016268</name>
</gene>
<feature type="domain" description="Oxidoreductase molybdopterin-binding" evidence="6">
    <location>
        <begin position="33"/>
        <end position="213"/>
    </location>
</feature>
<dbReference type="AlphaFoldDB" id="A0AAN6FA76"/>
<dbReference type="InterPro" id="IPR008335">
    <property type="entry name" value="Mopterin_OxRdtase_euk"/>
</dbReference>
<dbReference type="PRINTS" id="PR00407">
    <property type="entry name" value="EUMOPTERIN"/>
</dbReference>
<evidence type="ECO:0000256" key="2">
    <source>
        <dbReference type="ARBA" id="ARBA00022505"/>
    </source>
</evidence>
<name>A0AAN6FA76_9PEZI</name>
<proteinExistence type="predicted"/>
<dbReference type="Pfam" id="PF03404">
    <property type="entry name" value="Mo-co_dimer"/>
    <property type="match status" value="1"/>
</dbReference>
<dbReference type="GO" id="GO:0006790">
    <property type="term" value="P:sulfur compound metabolic process"/>
    <property type="evidence" value="ECO:0007669"/>
    <property type="project" value="TreeGrafter"/>
</dbReference>
<evidence type="ECO:0000256" key="4">
    <source>
        <dbReference type="ARBA" id="ARBA00023002"/>
    </source>
</evidence>
<dbReference type="PANTHER" id="PTHR19372">
    <property type="entry name" value="SULFITE REDUCTASE"/>
    <property type="match status" value="1"/>
</dbReference>
<evidence type="ECO:0000256" key="3">
    <source>
        <dbReference type="ARBA" id="ARBA00022723"/>
    </source>
</evidence>
<dbReference type="Pfam" id="PF00174">
    <property type="entry name" value="Oxidored_molyb"/>
    <property type="match status" value="1"/>
</dbReference>
<evidence type="ECO:0000313" key="8">
    <source>
        <dbReference type="EMBL" id="KAK0306610.1"/>
    </source>
</evidence>
<evidence type="ECO:0000256" key="1">
    <source>
        <dbReference type="ARBA" id="ARBA00001924"/>
    </source>
</evidence>
<dbReference type="InterPro" id="IPR000572">
    <property type="entry name" value="OxRdtase_Mopterin-bd_dom"/>
</dbReference>
<dbReference type="Proteomes" id="UP001168146">
    <property type="component" value="Unassembled WGS sequence"/>
</dbReference>
<feature type="domain" description="Moybdenum cofactor oxidoreductase dimerisation" evidence="7">
    <location>
        <begin position="241"/>
        <end position="355"/>
    </location>
</feature>
<evidence type="ECO:0008006" key="10">
    <source>
        <dbReference type="Google" id="ProtNLM"/>
    </source>
</evidence>
<sequence>MPEEKPLNREPALQELISSFITPVTEGYDRNHSVLPALDGDTHRVRVNGAVKRSLELSVSDLQNDFAQHDVVCALQCAGNRRNTMRVKIKEVQGINWFDAAVMNCKWSGPRLGDVLDRAGISLVAHEKETSHVAFACNAATCEDDTWYGASIPLARALRENADVLLALKMNDQSLTKAHGYPVRVVMPGIAGARAVKWLDHITVQTRESENFYQQHDYKVLPPEATDAESASKFWDVVPPVQEMPVNSTMTPVEGTTIELDTAGCVTVAGYALPSGDDGPVVKVEVSADAGHHWIEAELLHGEGEGKWSWKLWKCQLPTSAGTSKTLYSRATDAAGNTQPERSQWNLRGVCYNGYGEVTDLTACGLRLGVKVSSKTSHEAIHERQVRKFGVFAKDGYSGNREVTRRYLGDHYHHYCQDERPYPFPQLHGCSVALTLSVLFNHASTEPAPRRPLLSVSSAPVPFARLVELSGPALPSFGVLGAPPPGSLDNRNFLVLWRVPSVTAAPLDAAAVATSPPVGPTRVSMGRNNLKKSSCPIDVRDDPGREPVDLAEAEARPGEIGMCDGAGSVLATGCGGLLLKWFSRASRMLRTSDSSSWMRRRCASNSLAMLCCAQAIGSRTTRVGDVGGASQPSRAGKVTGV</sequence>
<dbReference type="EMBL" id="JASUXU010000101">
    <property type="protein sequence ID" value="KAK0306610.1"/>
    <property type="molecule type" value="Genomic_DNA"/>
</dbReference>
<dbReference type="PANTHER" id="PTHR19372:SF7">
    <property type="entry name" value="SULFITE OXIDASE, MITOCHONDRIAL"/>
    <property type="match status" value="1"/>
</dbReference>
<dbReference type="GO" id="GO:0005739">
    <property type="term" value="C:mitochondrion"/>
    <property type="evidence" value="ECO:0007669"/>
    <property type="project" value="TreeGrafter"/>
</dbReference>
<dbReference type="SUPFAM" id="SSF81296">
    <property type="entry name" value="E set domains"/>
    <property type="match status" value="1"/>
</dbReference>
<keyword evidence="4" id="KW-0560">Oxidoreductase</keyword>
<dbReference type="SUPFAM" id="SSF56524">
    <property type="entry name" value="Oxidoreductase molybdopterin-binding domain"/>
    <property type="match status" value="1"/>
</dbReference>
<reference evidence="8" key="1">
    <citation type="submission" date="2021-12" db="EMBL/GenBank/DDBJ databases">
        <title>Black yeast isolated from Biological Soil Crust.</title>
        <authorList>
            <person name="Kurbessoian T."/>
        </authorList>
    </citation>
    <scope>NUCLEOTIDE SEQUENCE</scope>
    <source>
        <strain evidence="8">CCFEE 5208</strain>
    </source>
</reference>
<evidence type="ECO:0000256" key="5">
    <source>
        <dbReference type="SAM" id="MobiDB-lite"/>
    </source>
</evidence>
<dbReference type="GO" id="GO:0020037">
    <property type="term" value="F:heme binding"/>
    <property type="evidence" value="ECO:0007669"/>
    <property type="project" value="TreeGrafter"/>
</dbReference>
<dbReference type="FunFam" id="3.90.420.10:FF:000002">
    <property type="entry name" value="sulfite oxidase, mitochondrial"/>
    <property type="match status" value="1"/>
</dbReference>
<accession>A0AAN6FA76</accession>
<dbReference type="GO" id="GO:0030151">
    <property type="term" value="F:molybdenum ion binding"/>
    <property type="evidence" value="ECO:0007669"/>
    <property type="project" value="InterPro"/>
</dbReference>
<keyword evidence="2" id="KW-0500">Molybdenum</keyword>
<evidence type="ECO:0000259" key="6">
    <source>
        <dbReference type="Pfam" id="PF00174"/>
    </source>
</evidence>
<organism evidence="8 9">
    <name type="scientific">Friedmanniomyces endolithicus</name>
    <dbReference type="NCBI Taxonomy" id="329885"/>
    <lineage>
        <taxon>Eukaryota</taxon>
        <taxon>Fungi</taxon>
        <taxon>Dikarya</taxon>
        <taxon>Ascomycota</taxon>
        <taxon>Pezizomycotina</taxon>
        <taxon>Dothideomycetes</taxon>
        <taxon>Dothideomycetidae</taxon>
        <taxon>Mycosphaerellales</taxon>
        <taxon>Teratosphaeriaceae</taxon>
        <taxon>Friedmanniomyces</taxon>
    </lineage>
</organism>
<dbReference type="Gene3D" id="2.60.40.650">
    <property type="match status" value="1"/>
</dbReference>
<dbReference type="InterPro" id="IPR014756">
    <property type="entry name" value="Ig_E-set"/>
</dbReference>
<dbReference type="Gene3D" id="3.90.420.10">
    <property type="entry name" value="Oxidoreductase, molybdopterin-binding domain"/>
    <property type="match status" value="1"/>
</dbReference>
<comment type="cofactor">
    <cofactor evidence="1">
        <name>Mo-molybdopterin</name>
        <dbReference type="ChEBI" id="CHEBI:71302"/>
    </cofactor>
</comment>
<dbReference type="InterPro" id="IPR036374">
    <property type="entry name" value="OxRdtase_Mopterin-bd_sf"/>
</dbReference>
<dbReference type="GO" id="GO:0043546">
    <property type="term" value="F:molybdopterin cofactor binding"/>
    <property type="evidence" value="ECO:0007669"/>
    <property type="project" value="TreeGrafter"/>
</dbReference>
<feature type="region of interest" description="Disordered" evidence="5">
    <location>
        <begin position="520"/>
        <end position="545"/>
    </location>
</feature>